<dbReference type="InterPro" id="IPR011990">
    <property type="entry name" value="TPR-like_helical_dom_sf"/>
</dbReference>
<dbReference type="Gene3D" id="1.25.40.10">
    <property type="entry name" value="Tetratricopeptide repeat domain"/>
    <property type="match status" value="1"/>
</dbReference>
<dbReference type="EMBL" id="MGDD01000009">
    <property type="protein sequence ID" value="OGL49955.1"/>
    <property type="molecule type" value="Genomic_DNA"/>
</dbReference>
<comment type="caution">
    <text evidence="5">The sequence shown here is derived from an EMBL/GenBank/DDBJ whole genome shotgun (WGS) entry which is preliminary data.</text>
</comment>
<evidence type="ECO:0000259" key="4">
    <source>
        <dbReference type="Pfam" id="PF13525"/>
    </source>
</evidence>
<dbReference type="InterPro" id="IPR039565">
    <property type="entry name" value="BamD-like"/>
</dbReference>
<evidence type="ECO:0000256" key="1">
    <source>
        <dbReference type="ARBA" id="ARBA00022729"/>
    </source>
</evidence>
<evidence type="ECO:0000256" key="2">
    <source>
        <dbReference type="ARBA" id="ARBA00023136"/>
    </source>
</evidence>
<accession>A0A1F7S822</accession>
<evidence type="ECO:0000313" key="6">
    <source>
        <dbReference type="Proteomes" id="UP000179266"/>
    </source>
</evidence>
<keyword evidence="1" id="KW-0732">Signal</keyword>
<keyword evidence="3" id="KW-0998">Cell outer membrane</keyword>
<dbReference type="AlphaFoldDB" id="A0A1F7S822"/>
<dbReference type="NCBIfam" id="TIGR03302">
    <property type="entry name" value="OM_YfiO"/>
    <property type="match status" value="1"/>
</dbReference>
<keyword evidence="2" id="KW-0472">Membrane</keyword>
<reference evidence="5 6" key="1">
    <citation type="journal article" date="2016" name="Nat. Commun.">
        <title>Thousands of microbial genomes shed light on interconnected biogeochemical processes in an aquifer system.</title>
        <authorList>
            <person name="Anantharaman K."/>
            <person name="Brown C.T."/>
            <person name="Hug L.A."/>
            <person name="Sharon I."/>
            <person name="Castelle C.J."/>
            <person name="Probst A.J."/>
            <person name="Thomas B.C."/>
            <person name="Singh A."/>
            <person name="Wilkins M.J."/>
            <person name="Karaoz U."/>
            <person name="Brodie E.L."/>
            <person name="Williams K.H."/>
            <person name="Hubbard S.S."/>
            <person name="Banfield J.F."/>
        </authorList>
    </citation>
    <scope>NUCLEOTIDE SEQUENCE [LARGE SCALE GENOMIC DNA]</scope>
</reference>
<dbReference type="SUPFAM" id="SSF48452">
    <property type="entry name" value="TPR-like"/>
    <property type="match status" value="1"/>
</dbReference>
<dbReference type="InterPro" id="IPR017689">
    <property type="entry name" value="BamD"/>
</dbReference>
<name>A0A1F7S822_9BACT</name>
<gene>
    <name evidence="5" type="ORF">A2161_08300</name>
</gene>
<dbReference type="Proteomes" id="UP000179266">
    <property type="component" value="Unassembled WGS sequence"/>
</dbReference>
<evidence type="ECO:0000313" key="5">
    <source>
        <dbReference type="EMBL" id="OGL49955.1"/>
    </source>
</evidence>
<protein>
    <recommendedName>
        <fullName evidence="4">Outer membrane lipoprotein BamD-like domain-containing protein</fullName>
    </recommendedName>
</protein>
<dbReference type="Pfam" id="PF13525">
    <property type="entry name" value="YfiO"/>
    <property type="match status" value="1"/>
</dbReference>
<sequence length="251" mass="29506">MVVSCSHIDFNTYSDEQLFNLARDKFDRGSYRGAREILIQLKNRFPESKYMAETRLLIADSQFFENNFTEALVQYEIFMKYHPADVKADYVTFQMGLCKKHDINSYDRDQDPTKLAIAAFQQVINNFPNSPFAVQAKINIDDLRLILAQHELYVGKFYLRTKQYHSAIYRLEGMLHDYANLGLDDQCMYFLIKSFVNSNQLEAAQTWFQNLSTQYKESKWTHKTEKEFGDILSNFANRKILRDEKSTGENN</sequence>
<organism evidence="5 6">
    <name type="scientific">Candidatus Schekmanbacteria bacterium RBG_13_48_7</name>
    <dbReference type="NCBI Taxonomy" id="1817878"/>
    <lineage>
        <taxon>Bacteria</taxon>
        <taxon>Candidatus Schekmaniibacteriota</taxon>
    </lineage>
</organism>
<feature type="domain" description="Outer membrane lipoprotein BamD-like" evidence="4">
    <location>
        <begin position="14"/>
        <end position="181"/>
    </location>
</feature>
<evidence type="ECO:0000256" key="3">
    <source>
        <dbReference type="ARBA" id="ARBA00023237"/>
    </source>
</evidence>
<proteinExistence type="predicted"/>